<proteinExistence type="predicted"/>
<dbReference type="Proteomes" id="UP000789901">
    <property type="component" value="Unassembled WGS sequence"/>
</dbReference>
<protein>
    <submittedName>
        <fullName evidence="1">34825_t:CDS:1</fullName>
    </submittedName>
</protein>
<keyword evidence="2" id="KW-1185">Reference proteome</keyword>
<sequence length="221" mass="25937">MNLPNSTSVIEELEKRTQFSIAQDVCPYWEDVIDERKKAEYGQDDTSIIQKLLSFPFDPHILPSQTILDFDRSVEAGIFGCFSSHFYADVEPEFQIYFQSNYSYGKAIDLVKTSTGKRIAIEFDKIKMECIKLDGVRDSWQEATRNSLSLTTKLEDEILNFQINDLYQQNQKTIREALEWKIKKKCNEYLEPLKKRHDAELKCMFIVLRVGLHRLISRKVY</sequence>
<reference evidence="1 2" key="1">
    <citation type="submission" date="2021-06" db="EMBL/GenBank/DDBJ databases">
        <authorList>
            <person name="Kallberg Y."/>
            <person name="Tangrot J."/>
            <person name="Rosling A."/>
        </authorList>
    </citation>
    <scope>NUCLEOTIDE SEQUENCE [LARGE SCALE GENOMIC DNA]</scope>
    <source>
        <strain evidence="1 2">120-4 pot B 10/14</strain>
    </source>
</reference>
<organism evidence="1 2">
    <name type="scientific">Gigaspora margarita</name>
    <dbReference type="NCBI Taxonomy" id="4874"/>
    <lineage>
        <taxon>Eukaryota</taxon>
        <taxon>Fungi</taxon>
        <taxon>Fungi incertae sedis</taxon>
        <taxon>Mucoromycota</taxon>
        <taxon>Glomeromycotina</taxon>
        <taxon>Glomeromycetes</taxon>
        <taxon>Diversisporales</taxon>
        <taxon>Gigasporaceae</taxon>
        <taxon>Gigaspora</taxon>
    </lineage>
</organism>
<dbReference type="EMBL" id="CAJVQB010003854">
    <property type="protein sequence ID" value="CAG8619846.1"/>
    <property type="molecule type" value="Genomic_DNA"/>
</dbReference>
<evidence type="ECO:0000313" key="1">
    <source>
        <dbReference type="EMBL" id="CAG8619846.1"/>
    </source>
</evidence>
<gene>
    <name evidence="1" type="ORF">GMARGA_LOCUS7786</name>
</gene>
<comment type="caution">
    <text evidence="1">The sequence shown here is derived from an EMBL/GenBank/DDBJ whole genome shotgun (WGS) entry which is preliminary data.</text>
</comment>
<accession>A0ABN7UKX9</accession>
<evidence type="ECO:0000313" key="2">
    <source>
        <dbReference type="Proteomes" id="UP000789901"/>
    </source>
</evidence>
<name>A0ABN7UKX9_GIGMA</name>